<dbReference type="Proteomes" id="UP000242450">
    <property type="component" value="Chromosome 23"/>
</dbReference>
<name>A0A212CBX2_CEREH</name>
<dbReference type="EMBL" id="MKHE01000023">
    <property type="protein sequence ID" value="OWK03475.1"/>
    <property type="molecule type" value="Genomic_DNA"/>
</dbReference>
<accession>A0A212CBX2</accession>
<proteinExistence type="predicted"/>
<sequence>MNEEQSISRVHGILLSYGIEEESDLYMLNLICYTDTTKCSLSVDPGQVLWSLTEHLLTEAEAYVRQHLPDLYAAPAVCTGKTSTLVTYTKKWSQSRFLYVTFNKIITRQPELIFPSHVIFKTFHSVACGHVHSVACNHIGLKFEFWKAEWSPFQSHVASDEDLMIDHVPIWCKNSQGQQVMVEHSKKLVSNSVPLESGLGRVKA</sequence>
<reference evidence="1 2" key="1">
    <citation type="journal article" date="2018" name="Mol. Genet. Genomics">
        <title>The red deer Cervus elaphus genome CerEla1.0: sequencing, annotating, genes, and chromosomes.</title>
        <authorList>
            <person name="Bana N.A."/>
            <person name="Nyiri A."/>
            <person name="Nagy J."/>
            <person name="Frank K."/>
            <person name="Nagy T."/>
            <person name="Steger V."/>
            <person name="Schiller M."/>
            <person name="Lakatos P."/>
            <person name="Sugar L."/>
            <person name="Horn P."/>
            <person name="Barta E."/>
            <person name="Orosz L."/>
        </authorList>
    </citation>
    <scope>NUCLEOTIDE SEQUENCE [LARGE SCALE GENOMIC DNA]</scope>
    <source>
        <strain evidence="1">Hungarian</strain>
    </source>
</reference>
<gene>
    <name evidence="1" type="ORF">Celaphus_00007616</name>
</gene>
<dbReference type="OrthoDB" id="1470711at2759"/>
<evidence type="ECO:0000313" key="1">
    <source>
        <dbReference type="EMBL" id="OWK03475.1"/>
    </source>
</evidence>
<evidence type="ECO:0000313" key="2">
    <source>
        <dbReference type="Proteomes" id="UP000242450"/>
    </source>
</evidence>
<dbReference type="AlphaFoldDB" id="A0A212CBX2"/>
<organism evidence="1 2">
    <name type="scientific">Cervus elaphus hippelaphus</name>
    <name type="common">European red deer</name>
    <dbReference type="NCBI Taxonomy" id="46360"/>
    <lineage>
        <taxon>Eukaryota</taxon>
        <taxon>Metazoa</taxon>
        <taxon>Chordata</taxon>
        <taxon>Craniata</taxon>
        <taxon>Vertebrata</taxon>
        <taxon>Euteleostomi</taxon>
        <taxon>Mammalia</taxon>
        <taxon>Eutheria</taxon>
        <taxon>Laurasiatheria</taxon>
        <taxon>Artiodactyla</taxon>
        <taxon>Ruminantia</taxon>
        <taxon>Pecora</taxon>
        <taxon>Cervidae</taxon>
        <taxon>Cervinae</taxon>
        <taxon>Cervus</taxon>
    </lineage>
</organism>
<protein>
    <submittedName>
        <fullName evidence="1">FBXO18</fullName>
    </submittedName>
</protein>
<keyword evidence="2" id="KW-1185">Reference proteome</keyword>
<comment type="caution">
    <text evidence="1">The sequence shown here is derived from an EMBL/GenBank/DDBJ whole genome shotgun (WGS) entry which is preliminary data.</text>
</comment>